<dbReference type="EMBL" id="KE346361">
    <property type="protein sequence ID" value="KJE90116.1"/>
    <property type="molecule type" value="Genomic_DNA"/>
</dbReference>
<dbReference type="InterPro" id="IPR016181">
    <property type="entry name" value="Acyl_CoA_acyltransferase"/>
</dbReference>
<dbReference type="Gene3D" id="3.40.630.30">
    <property type="match status" value="1"/>
</dbReference>
<accession>A0A0D2U4R8</accession>
<dbReference type="eggNOG" id="KOG3397">
    <property type="taxonomic scope" value="Eukaryota"/>
</dbReference>
<dbReference type="PANTHER" id="PTHR13538:SF4">
    <property type="entry name" value="N-ALPHA-ACETYLTRANSFERASE 80"/>
    <property type="match status" value="1"/>
</dbReference>
<dbReference type="CDD" id="cd04301">
    <property type="entry name" value="NAT_SF"/>
    <property type="match status" value="1"/>
</dbReference>
<sequence length="174" mass="19298">MAEFTLVTTHDRLDLCPQVATLINSMWPMSIYARRAMLERSHPLLPCSLVLLAKNLPDLAQEAPPIDRLTTDGQTILGHCRVMSLGGPKGVLFEIVVVDEQHRGKGFGKILMQKAEEAGKAIVYLNTTDKQAFYEHLGYHVCDPVTSGVFGGKVQTLDQTPSTEPKLVWLKKEL</sequence>
<proteinExistence type="predicted"/>
<dbReference type="AlphaFoldDB" id="A0A0D2U4R8"/>
<dbReference type="PROSITE" id="PS51186">
    <property type="entry name" value="GNAT"/>
    <property type="match status" value="1"/>
</dbReference>
<dbReference type="GO" id="GO:0005737">
    <property type="term" value="C:cytoplasm"/>
    <property type="evidence" value="ECO:0007669"/>
    <property type="project" value="TreeGrafter"/>
</dbReference>
<evidence type="ECO:0000313" key="2">
    <source>
        <dbReference type="EMBL" id="KJE90116.1"/>
    </source>
</evidence>
<dbReference type="OrthoDB" id="329272at2759"/>
<dbReference type="GO" id="GO:0008080">
    <property type="term" value="F:N-acetyltransferase activity"/>
    <property type="evidence" value="ECO:0007669"/>
    <property type="project" value="InterPro"/>
</dbReference>
<dbReference type="Pfam" id="PF13508">
    <property type="entry name" value="Acetyltransf_7"/>
    <property type="match status" value="1"/>
</dbReference>
<evidence type="ECO:0000259" key="1">
    <source>
        <dbReference type="PROSITE" id="PS51186"/>
    </source>
</evidence>
<reference evidence="3" key="1">
    <citation type="submission" date="2011-02" db="EMBL/GenBank/DDBJ databases">
        <title>The Genome Sequence of Capsaspora owczarzaki ATCC 30864.</title>
        <authorList>
            <person name="Russ C."/>
            <person name="Cuomo C."/>
            <person name="Burger G."/>
            <person name="Gray M.W."/>
            <person name="Holland P.W.H."/>
            <person name="King N."/>
            <person name="Lang F.B.F."/>
            <person name="Roger A.J."/>
            <person name="Ruiz-Trillo I."/>
            <person name="Young S.K."/>
            <person name="Zeng Q."/>
            <person name="Gargeya S."/>
            <person name="Alvarado L."/>
            <person name="Berlin A."/>
            <person name="Chapman S.B."/>
            <person name="Chen Z."/>
            <person name="Freedman E."/>
            <person name="Gellesch M."/>
            <person name="Goldberg J."/>
            <person name="Griggs A."/>
            <person name="Gujja S."/>
            <person name="Heilman E."/>
            <person name="Heiman D."/>
            <person name="Howarth C."/>
            <person name="Mehta T."/>
            <person name="Neiman D."/>
            <person name="Pearson M."/>
            <person name="Roberts A."/>
            <person name="Saif S."/>
            <person name="Shea T."/>
            <person name="Shenoy N."/>
            <person name="Sisk P."/>
            <person name="Stolte C."/>
            <person name="Sykes S."/>
            <person name="White J."/>
            <person name="Yandava C."/>
            <person name="Haas B."/>
            <person name="Nusbaum C."/>
            <person name="Birren B."/>
        </authorList>
    </citation>
    <scope>NUCLEOTIDE SEQUENCE</scope>
    <source>
        <strain evidence="3">ATCC 30864</strain>
    </source>
</reference>
<name>A0A0D2U4R8_CAPO3</name>
<feature type="domain" description="N-acetyltransferase" evidence="1">
    <location>
        <begin position="21"/>
        <end position="174"/>
    </location>
</feature>
<organism evidence="2 3">
    <name type="scientific">Capsaspora owczarzaki (strain ATCC 30864)</name>
    <dbReference type="NCBI Taxonomy" id="595528"/>
    <lineage>
        <taxon>Eukaryota</taxon>
        <taxon>Filasterea</taxon>
        <taxon>Capsaspora</taxon>
    </lineage>
</organism>
<dbReference type="InParanoid" id="A0A0D2U4R8"/>
<gene>
    <name evidence="2" type="ORF">CAOG_001466</name>
</gene>
<dbReference type="PANTHER" id="PTHR13538">
    <property type="entry name" value="N-ACETYLTRANSFERASE 6"/>
    <property type="match status" value="1"/>
</dbReference>
<dbReference type="InterPro" id="IPR039840">
    <property type="entry name" value="NAA80"/>
</dbReference>
<dbReference type="STRING" id="595528.A0A0D2U4R8"/>
<dbReference type="PhylomeDB" id="A0A0D2U4R8"/>
<dbReference type="Proteomes" id="UP000008743">
    <property type="component" value="Unassembled WGS sequence"/>
</dbReference>
<keyword evidence="3" id="KW-1185">Reference proteome</keyword>
<dbReference type="InterPro" id="IPR000182">
    <property type="entry name" value="GNAT_dom"/>
</dbReference>
<evidence type="ECO:0000313" key="3">
    <source>
        <dbReference type="Proteomes" id="UP000008743"/>
    </source>
</evidence>
<dbReference type="GO" id="GO:1905502">
    <property type="term" value="F:acetyl-CoA binding"/>
    <property type="evidence" value="ECO:0007669"/>
    <property type="project" value="TreeGrafter"/>
</dbReference>
<dbReference type="SUPFAM" id="SSF55729">
    <property type="entry name" value="Acyl-CoA N-acyltransferases (Nat)"/>
    <property type="match status" value="1"/>
</dbReference>
<protein>
    <recommendedName>
        <fullName evidence="1">N-acetyltransferase domain-containing protein</fullName>
    </recommendedName>
</protein>
<dbReference type="OMA" id="QCIALIN"/>